<dbReference type="GO" id="GO:0003677">
    <property type="term" value="F:DNA binding"/>
    <property type="evidence" value="ECO:0007669"/>
    <property type="project" value="InterPro"/>
</dbReference>
<dbReference type="Pfam" id="PF00271">
    <property type="entry name" value="Helicase_C"/>
    <property type="match status" value="1"/>
</dbReference>
<protein>
    <submittedName>
        <fullName evidence="3">Superfamily II DNA or RNA helicase</fullName>
    </submittedName>
</protein>
<dbReference type="CDD" id="cd18799">
    <property type="entry name" value="SF2_C_EcoAI-like"/>
    <property type="match status" value="1"/>
</dbReference>
<reference evidence="4" key="1">
    <citation type="submission" date="2016-10" db="EMBL/GenBank/DDBJ databases">
        <authorList>
            <person name="Varghese N."/>
            <person name="Submissions S."/>
        </authorList>
    </citation>
    <scope>NUCLEOTIDE SEQUENCE [LARGE SCALE GENOMIC DNA]</scope>
    <source>
        <strain evidence="4">DSM 241</strain>
    </source>
</reference>
<dbReference type="InterPro" id="IPR015927">
    <property type="entry name" value="Peptidase_S24_S26A/B/C"/>
</dbReference>
<dbReference type="Pfam" id="PF13091">
    <property type="entry name" value="PLDc_2"/>
    <property type="match status" value="1"/>
</dbReference>
<accession>A0A1H7RSP5</accession>
<dbReference type="CDD" id="cd09205">
    <property type="entry name" value="PLDc_N_DEXD_b3"/>
    <property type="match status" value="1"/>
</dbReference>
<dbReference type="Proteomes" id="UP000199256">
    <property type="component" value="Unassembled WGS sequence"/>
</dbReference>
<dbReference type="SUPFAM" id="SSF56024">
    <property type="entry name" value="Phospholipase D/nuclease"/>
    <property type="match status" value="1"/>
</dbReference>
<dbReference type="SMART" id="SM00487">
    <property type="entry name" value="DEXDc"/>
    <property type="match status" value="1"/>
</dbReference>
<sequence>MLFCVHRQIFCRDATEAITHLTNHGTRNVNSTTHYYNLHAGQFIADTLHVDMEPLYQRFLRQLPTGAHLLDAGCGAGRDALAFQRRGYRVSAFDASQALAEHASQLLGQPVPVQRFDEVDEIERYDGIWACASLLHVPATHMPTNLQALWQALKPGGVIYCSFKLGTGERTRNGRHFTDANEEQIRAWAQDLTGLAELECWLTEDRRPDREEHWLNCLLHKATQKLITGGDEHPFLPHLCSSIHRADAIEMAVAFIKNTGLRLLLPDLQEALNREATGRSPACIRILTSDYLDITDPQALRALMLLQEQGAQVRVYQSRGGSFHLKAYLFAGSQDADTHWGCAFIGSSNISRQALQQGLEWNYRINYPGDKGFLEAREHFQALFNDPATVALSDEWIDAYDARRIPPERSWEPGSTESEPPPTPTHIQAQALEALQQTRRDGSRRGLVVMATGLGKTWLAAFDTQQMGARRILFVAHREEILNQAAATFARIRPSARIGFYHGRQRDTQVDILCASVQTLGRIDHLERFGSGHFDYMVVDEFHHAAAPTYHRLLNHFAPAFLLGLTATPDRTDNASILSLCDDNLVFESDLFTGVNADLLVPFHYYGVFDEDVDYQAIPWRNGRFDPDLLGNRLATLARARHALKTWRAQAQRRTLAFCASTRHADYMAEQFARQGVSAAAVYADSRLSRGEALGQLASGHLQVLFCVDLFNEGVDLPAIDTVMMLRPTESRILFLQQLGRGLRKAEAKERLVVLDFVANHQSFLHKPMALMNQTMTHQQLARFARDLENQTLDLPKGCYVNYDLRFIDFLKSLDAGGTDLQDQYHTLRDTLGRRPTLTEFYRAGASLKAVRRQYGDWFGLIAALETELDAETQAVIQQQADLLRELETTAMTKSYKMVLLEAFLELDGWREAPTLADLATRSWQVLQRRRPLLADLTEAYQGLAEPPDDWLGYWRKNPIAAWSGGSFFTIEGNRFIGTTAVVPNRITTLTTLVQELVDYRLATYEVRQGLGGATVTPLSTRKPEQVSLPYFPNLKIACGHFKTGTADCEEYRSLPLEGYGRLDPGRHFIARASGNSMSGGKQPVEDGDYLLLELASADNAGWITGNTLAIERQDGAGDNQYLLRKVLKDSSGQYRLRASHPDYEDIVVTPELQEQFRTFARFKGVLDALWMVVGERFAREEIPGLFNVEFNPGSWNSGHVVLGDPKVHVLLVTLNKQGRAVDHRYLDHWVDDSHFHWQTQNQTTPQSKRGREIIHHEEMGIGIHLFIRENKLEQGKAAPFTYHGPVRYLKHQGSGPMSVDFEVVEKSHRSG</sequence>
<name>A0A1H7RSP5_9GAMM</name>
<dbReference type="Gene3D" id="2.10.109.10">
    <property type="entry name" value="Umud Fragment, subunit A"/>
    <property type="match status" value="1"/>
</dbReference>
<evidence type="ECO:0000313" key="4">
    <source>
        <dbReference type="Proteomes" id="UP000199256"/>
    </source>
</evidence>
<dbReference type="EMBL" id="FOAA01000026">
    <property type="protein sequence ID" value="SEL62804.1"/>
    <property type="molecule type" value="Genomic_DNA"/>
</dbReference>
<dbReference type="InterPro" id="IPR021835">
    <property type="entry name" value="DUF3427"/>
</dbReference>
<dbReference type="Pfam" id="PF04851">
    <property type="entry name" value="ResIII"/>
    <property type="match status" value="1"/>
</dbReference>
<dbReference type="PROSITE" id="PS51192">
    <property type="entry name" value="HELICASE_ATP_BIND_1"/>
    <property type="match status" value="1"/>
</dbReference>
<dbReference type="InterPro" id="IPR001650">
    <property type="entry name" value="Helicase_C-like"/>
</dbReference>
<keyword evidence="3" id="KW-0067">ATP-binding</keyword>
<dbReference type="PROSITE" id="PS51194">
    <property type="entry name" value="HELICASE_CTER"/>
    <property type="match status" value="1"/>
</dbReference>
<dbReference type="InterPro" id="IPR052511">
    <property type="entry name" value="ATP-dep_Helicase"/>
</dbReference>
<dbReference type="SUPFAM" id="SSF53335">
    <property type="entry name" value="S-adenosyl-L-methionine-dependent methyltransferases"/>
    <property type="match status" value="1"/>
</dbReference>
<dbReference type="GO" id="GO:0016887">
    <property type="term" value="F:ATP hydrolysis activity"/>
    <property type="evidence" value="ECO:0007669"/>
    <property type="project" value="TreeGrafter"/>
</dbReference>
<dbReference type="STRING" id="1396821.SAMN05444515_1269"/>
<dbReference type="SUPFAM" id="SSF51306">
    <property type="entry name" value="LexA/Signal peptidase"/>
    <property type="match status" value="1"/>
</dbReference>
<keyword evidence="3" id="KW-0547">Nucleotide-binding</keyword>
<feature type="domain" description="Helicase ATP-binding" evidence="1">
    <location>
        <begin position="437"/>
        <end position="587"/>
    </location>
</feature>
<evidence type="ECO:0000259" key="2">
    <source>
        <dbReference type="PROSITE" id="PS51194"/>
    </source>
</evidence>
<dbReference type="Pfam" id="PF11907">
    <property type="entry name" value="DUF3427"/>
    <property type="match status" value="1"/>
</dbReference>
<keyword evidence="3" id="KW-0378">Hydrolase</keyword>
<dbReference type="CDD" id="cd02440">
    <property type="entry name" value="AdoMet_MTases"/>
    <property type="match status" value="1"/>
</dbReference>
<dbReference type="Gene3D" id="3.40.50.300">
    <property type="entry name" value="P-loop containing nucleotide triphosphate hydrolases"/>
    <property type="match status" value="2"/>
</dbReference>
<dbReference type="Pfam" id="PF00717">
    <property type="entry name" value="Peptidase_S24"/>
    <property type="match status" value="1"/>
</dbReference>
<dbReference type="PANTHER" id="PTHR47962">
    <property type="entry name" value="ATP-DEPENDENT HELICASE LHR-RELATED-RELATED"/>
    <property type="match status" value="1"/>
</dbReference>
<dbReference type="Gene3D" id="3.30.870.10">
    <property type="entry name" value="Endonuclease Chain A"/>
    <property type="match status" value="1"/>
</dbReference>
<dbReference type="InterPro" id="IPR029063">
    <property type="entry name" value="SAM-dependent_MTases_sf"/>
</dbReference>
<dbReference type="SUPFAM" id="SSF52540">
    <property type="entry name" value="P-loop containing nucleoside triphosphate hydrolases"/>
    <property type="match status" value="1"/>
</dbReference>
<proteinExistence type="predicted"/>
<dbReference type="InterPro" id="IPR006935">
    <property type="entry name" value="Helicase/UvrB_N"/>
</dbReference>
<dbReference type="CDD" id="cd18032">
    <property type="entry name" value="DEXHc_RE_I_III_res"/>
    <property type="match status" value="1"/>
</dbReference>
<keyword evidence="4" id="KW-1185">Reference proteome</keyword>
<dbReference type="PANTHER" id="PTHR47962:SF4">
    <property type="entry name" value="HELICASE"/>
    <property type="match status" value="1"/>
</dbReference>
<keyword evidence="3" id="KW-0347">Helicase</keyword>
<dbReference type="Pfam" id="PF13489">
    <property type="entry name" value="Methyltransf_23"/>
    <property type="match status" value="1"/>
</dbReference>
<dbReference type="InterPro" id="IPR025202">
    <property type="entry name" value="PLD-like_dom"/>
</dbReference>
<feature type="domain" description="Helicase C-terminal" evidence="2">
    <location>
        <begin position="643"/>
        <end position="789"/>
    </location>
</feature>
<evidence type="ECO:0000313" key="3">
    <source>
        <dbReference type="EMBL" id="SEL62804.1"/>
    </source>
</evidence>
<gene>
    <name evidence="3" type="ORF">SAMN05444515_1269</name>
</gene>
<dbReference type="InterPro" id="IPR027417">
    <property type="entry name" value="P-loop_NTPase"/>
</dbReference>
<dbReference type="Gene3D" id="3.40.50.150">
    <property type="entry name" value="Vaccinia Virus protein VP39"/>
    <property type="match status" value="1"/>
</dbReference>
<dbReference type="SMART" id="SM00490">
    <property type="entry name" value="HELICc"/>
    <property type="match status" value="1"/>
</dbReference>
<evidence type="ECO:0000259" key="1">
    <source>
        <dbReference type="PROSITE" id="PS51192"/>
    </source>
</evidence>
<dbReference type="InterPro" id="IPR014001">
    <property type="entry name" value="Helicase_ATP-bd"/>
</dbReference>
<dbReference type="InterPro" id="IPR036286">
    <property type="entry name" value="LexA/Signal_pep-like_sf"/>
</dbReference>
<dbReference type="GO" id="GO:0005524">
    <property type="term" value="F:ATP binding"/>
    <property type="evidence" value="ECO:0007669"/>
    <property type="project" value="InterPro"/>
</dbReference>
<dbReference type="GO" id="GO:0004386">
    <property type="term" value="F:helicase activity"/>
    <property type="evidence" value="ECO:0007669"/>
    <property type="project" value="UniProtKB-KW"/>
</dbReference>
<organism evidence="3 4">
    <name type="scientific">Ectothiorhodospira marina</name>
    <dbReference type="NCBI Taxonomy" id="1396821"/>
    <lineage>
        <taxon>Bacteria</taxon>
        <taxon>Pseudomonadati</taxon>
        <taxon>Pseudomonadota</taxon>
        <taxon>Gammaproteobacteria</taxon>
        <taxon>Chromatiales</taxon>
        <taxon>Ectothiorhodospiraceae</taxon>
        <taxon>Ectothiorhodospira</taxon>
    </lineage>
</organism>